<gene>
    <name evidence="3" type="ORF">BN869_000014102_1</name>
</gene>
<keyword evidence="1" id="KW-0479">Metal-binding</keyword>
<dbReference type="PROSITE" id="PS50157">
    <property type="entry name" value="ZINC_FINGER_C2H2_2"/>
    <property type="match status" value="1"/>
</dbReference>
<proteinExistence type="predicted"/>
<evidence type="ECO:0000256" key="1">
    <source>
        <dbReference type="PROSITE-ProRule" id="PRU00042"/>
    </source>
</evidence>
<protein>
    <recommendedName>
        <fullName evidence="2">C2H2-type domain-containing protein</fullName>
    </recommendedName>
</protein>
<feature type="domain" description="C2H2-type" evidence="2">
    <location>
        <begin position="8"/>
        <end position="37"/>
    </location>
</feature>
<keyword evidence="1" id="KW-0863">Zinc-finger</keyword>
<dbReference type="SUPFAM" id="SSF57667">
    <property type="entry name" value="beta-beta-alpha zinc fingers"/>
    <property type="match status" value="1"/>
</dbReference>
<reference evidence="3" key="1">
    <citation type="submission" date="2015-01" db="EMBL/GenBank/DDBJ databases">
        <authorList>
            <person name="Durling Mikael"/>
        </authorList>
    </citation>
    <scope>NUCLEOTIDE SEQUENCE</scope>
</reference>
<accession>A0A0B7KLH4</accession>
<organism evidence="3">
    <name type="scientific">Bionectria ochroleuca</name>
    <name type="common">Gliocladium roseum</name>
    <dbReference type="NCBI Taxonomy" id="29856"/>
    <lineage>
        <taxon>Eukaryota</taxon>
        <taxon>Fungi</taxon>
        <taxon>Dikarya</taxon>
        <taxon>Ascomycota</taxon>
        <taxon>Pezizomycotina</taxon>
        <taxon>Sordariomycetes</taxon>
        <taxon>Hypocreomycetidae</taxon>
        <taxon>Hypocreales</taxon>
        <taxon>Bionectriaceae</taxon>
        <taxon>Clonostachys</taxon>
    </lineage>
</organism>
<name>A0A0B7KLH4_BIOOC</name>
<dbReference type="InterPro" id="IPR013087">
    <property type="entry name" value="Znf_C2H2_type"/>
</dbReference>
<dbReference type="Gene3D" id="3.30.160.60">
    <property type="entry name" value="Classic Zinc Finger"/>
    <property type="match status" value="1"/>
</dbReference>
<dbReference type="GO" id="GO:0008270">
    <property type="term" value="F:zinc ion binding"/>
    <property type="evidence" value="ECO:0007669"/>
    <property type="project" value="UniProtKB-KW"/>
</dbReference>
<evidence type="ECO:0000259" key="2">
    <source>
        <dbReference type="PROSITE" id="PS50157"/>
    </source>
</evidence>
<dbReference type="InterPro" id="IPR036236">
    <property type="entry name" value="Znf_C2H2_sf"/>
</dbReference>
<dbReference type="EMBL" id="CDPU01000259">
    <property type="protein sequence ID" value="CEO58044.1"/>
    <property type="molecule type" value="Genomic_DNA"/>
</dbReference>
<sequence>MRPRAIIPPCRFCGKLFQRTEHLRRHERTLIYFLDMQGLRMAMVHPLTLKMAQRTVRQP</sequence>
<keyword evidence="1" id="KW-0862">Zinc</keyword>
<evidence type="ECO:0000313" key="3">
    <source>
        <dbReference type="EMBL" id="CEO58044.1"/>
    </source>
</evidence>
<dbReference type="AlphaFoldDB" id="A0A0B7KLH4"/>